<dbReference type="InterPro" id="IPR050832">
    <property type="entry name" value="Bact_Acetyltransf"/>
</dbReference>
<protein>
    <submittedName>
        <fullName evidence="4">Acetyltransferase</fullName>
    </submittedName>
</protein>
<dbReference type="InterPro" id="IPR000182">
    <property type="entry name" value="GNAT_dom"/>
</dbReference>
<proteinExistence type="predicted"/>
<name>D1BCZ0_SANKS</name>
<feature type="domain" description="N-acetyltransferase" evidence="3">
    <location>
        <begin position="20"/>
        <end position="177"/>
    </location>
</feature>
<keyword evidence="2" id="KW-0012">Acyltransferase</keyword>
<organism evidence="4 5">
    <name type="scientific">Sanguibacter keddieii (strain ATCC 51767 / DSM 10542 / NCFB 3025 / ST-74)</name>
    <dbReference type="NCBI Taxonomy" id="446469"/>
    <lineage>
        <taxon>Bacteria</taxon>
        <taxon>Bacillati</taxon>
        <taxon>Actinomycetota</taxon>
        <taxon>Actinomycetes</taxon>
        <taxon>Micrococcales</taxon>
        <taxon>Sanguibacteraceae</taxon>
        <taxon>Sanguibacter</taxon>
    </lineage>
</organism>
<evidence type="ECO:0000259" key="3">
    <source>
        <dbReference type="PROSITE" id="PS51186"/>
    </source>
</evidence>
<dbReference type="Pfam" id="PF00583">
    <property type="entry name" value="Acetyltransf_1"/>
    <property type="match status" value="1"/>
</dbReference>
<dbReference type="SUPFAM" id="SSF55729">
    <property type="entry name" value="Acyl-CoA N-acyltransferases (Nat)"/>
    <property type="match status" value="1"/>
</dbReference>
<keyword evidence="5" id="KW-1185">Reference proteome</keyword>
<dbReference type="EMBL" id="CP001819">
    <property type="protein sequence ID" value="ACZ20988.1"/>
    <property type="molecule type" value="Genomic_DNA"/>
</dbReference>
<evidence type="ECO:0000313" key="5">
    <source>
        <dbReference type="Proteomes" id="UP000000322"/>
    </source>
</evidence>
<gene>
    <name evidence="4" type="ordered locus">Sked_10390</name>
</gene>
<sequence length="179" mass="18784">MTGSEKAGASSAATAVTEGGLVWEVVSPGSDAARRVLTEYFDDIVGRYWGRPALPDEVAAAMADEPSDDLQGETGLLLVASSAGVPVACGGVRHAGDGDADLTRVYVAPSQRGRRLGGELVGRLEVLAAAAGVRTLRLDVRGDLTQARSLYQRLGFVDVEPFSDARYADHWMAKALAQP</sequence>
<reference evidence="4 5" key="1">
    <citation type="journal article" date="2009" name="Stand. Genomic Sci.">
        <title>Complete genome sequence of Sanguibacter keddieii type strain (ST-74).</title>
        <authorList>
            <person name="Ivanova N."/>
            <person name="Sikorski J."/>
            <person name="Sims D."/>
            <person name="Brettin T."/>
            <person name="Detter J.C."/>
            <person name="Han C."/>
            <person name="Lapidus A."/>
            <person name="Copeland A."/>
            <person name="Glavina Del Rio T."/>
            <person name="Nolan M."/>
            <person name="Chen F."/>
            <person name="Lucas S."/>
            <person name="Tice H."/>
            <person name="Cheng J.F."/>
            <person name="Bruce D."/>
            <person name="Goodwin L."/>
            <person name="Pitluck S."/>
            <person name="Pati A."/>
            <person name="Mavromatis K."/>
            <person name="Chen A."/>
            <person name="Palaniappan K."/>
            <person name="D'haeseleer P."/>
            <person name="Chain P."/>
            <person name="Bristow J."/>
            <person name="Eisen J.A."/>
            <person name="Markowitz V."/>
            <person name="Hugenholtz P."/>
            <person name="Goker M."/>
            <person name="Pukall R."/>
            <person name="Klenk H.P."/>
            <person name="Kyrpides N.C."/>
        </authorList>
    </citation>
    <scope>NUCLEOTIDE SEQUENCE [LARGE SCALE GENOMIC DNA]</scope>
    <source>
        <strain evidence="5">ATCC 51767 / DSM 10542 / NCFB 3025 / ST-74</strain>
    </source>
</reference>
<dbReference type="STRING" id="446469.Sked_10390"/>
<dbReference type="GO" id="GO:0016747">
    <property type="term" value="F:acyltransferase activity, transferring groups other than amino-acyl groups"/>
    <property type="evidence" value="ECO:0007669"/>
    <property type="project" value="InterPro"/>
</dbReference>
<accession>D1BCZ0</accession>
<dbReference type="PANTHER" id="PTHR43877">
    <property type="entry name" value="AMINOALKYLPHOSPHONATE N-ACETYLTRANSFERASE-RELATED-RELATED"/>
    <property type="match status" value="1"/>
</dbReference>
<dbReference type="CDD" id="cd04301">
    <property type="entry name" value="NAT_SF"/>
    <property type="match status" value="1"/>
</dbReference>
<dbReference type="eggNOG" id="COG0456">
    <property type="taxonomic scope" value="Bacteria"/>
</dbReference>
<dbReference type="PROSITE" id="PS51186">
    <property type="entry name" value="GNAT"/>
    <property type="match status" value="1"/>
</dbReference>
<keyword evidence="1" id="KW-0808">Transferase</keyword>
<evidence type="ECO:0000313" key="4">
    <source>
        <dbReference type="EMBL" id="ACZ20988.1"/>
    </source>
</evidence>
<evidence type="ECO:0000256" key="1">
    <source>
        <dbReference type="ARBA" id="ARBA00022679"/>
    </source>
</evidence>
<evidence type="ECO:0000256" key="2">
    <source>
        <dbReference type="ARBA" id="ARBA00023315"/>
    </source>
</evidence>
<dbReference type="RefSeq" id="WP_012866057.1">
    <property type="nucleotide sequence ID" value="NC_013521.1"/>
</dbReference>
<dbReference type="HOGENOM" id="CLU_013985_11_6_11"/>
<dbReference type="InterPro" id="IPR016181">
    <property type="entry name" value="Acyl_CoA_acyltransferase"/>
</dbReference>
<dbReference type="Proteomes" id="UP000000322">
    <property type="component" value="Chromosome"/>
</dbReference>
<dbReference type="KEGG" id="ske:Sked_10390"/>
<dbReference type="OrthoDB" id="70840at2"/>
<dbReference type="AlphaFoldDB" id="D1BCZ0"/>
<dbReference type="PANTHER" id="PTHR43877:SF2">
    <property type="entry name" value="AMINOALKYLPHOSPHONATE N-ACETYLTRANSFERASE-RELATED"/>
    <property type="match status" value="1"/>
</dbReference>
<dbReference type="Gene3D" id="3.40.630.30">
    <property type="match status" value="1"/>
</dbReference>